<dbReference type="Pfam" id="PF13458">
    <property type="entry name" value="Peripla_BP_6"/>
    <property type="match status" value="1"/>
</dbReference>
<dbReference type="InterPro" id="IPR051010">
    <property type="entry name" value="BCAA_transport"/>
</dbReference>
<dbReference type="InterPro" id="IPR028081">
    <property type="entry name" value="Leu-bd"/>
</dbReference>
<comment type="caution">
    <text evidence="6">The sequence shown here is derived from an EMBL/GenBank/DDBJ whole genome shotgun (WGS) entry which is preliminary data.</text>
</comment>
<evidence type="ECO:0000256" key="1">
    <source>
        <dbReference type="ARBA" id="ARBA00010062"/>
    </source>
</evidence>
<protein>
    <submittedName>
        <fullName evidence="6">ABC transporter substrate-binding protein</fullName>
    </submittedName>
</protein>
<reference evidence="7" key="1">
    <citation type="journal article" date="2019" name="Int. J. Syst. Evol. Microbiol.">
        <title>The Global Catalogue of Microorganisms (GCM) 10K type strain sequencing project: providing services to taxonomists for standard genome sequencing and annotation.</title>
        <authorList>
            <consortium name="The Broad Institute Genomics Platform"/>
            <consortium name="The Broad Institute Genome Sequencing Center for Infectious Disease"/>
            <person name="Wu L."/>
            <person name="Ma J."/>
        </authorList>
    </citation>
    <scope>NUCLEOTIDE SEQUENCE [LARGE SCALE GENOMIC DNA]</scope>
    <source>
        <strain evidence="7">CGMCC 1.12471</strain>
    </source>
</reference>
<feature type="signal peptide" evidence="4">
    <location>
        <begin position="1"/>
        <end position="25"/>
    </location>
</feature>
<evidence type="ECO:0000313" key="6">
    <source>
        <dbReference type="EMBL" id="MFD1721109.1"/>
    </source>
</evidence>
<name>A0ABW4LGG6_9MICO</name>
<keyword evidence="2 4" id="KW-0732">Signal</keyword>
<accession>A0ABW4LGG6</accession>
<dbReference type="InterPro" id="IPR028082">
    <property type="entry name" value="Peripla_BP_I"/>
</dbReference>
<sequence length="458" mass="47064">MLGHLRQGRRLAALAIGATAAISLAACSGTSQSGNSAAPSTGASSSASTSAEALPAVATCTGNEDEKTTFKLGTFLPLTGSLAFLGPAAVAGSGQALSEIAAAGGVNGEAPCVLGVDSSDTDNPTIGLNNVKKLLAANVSAILGAESSSVTLNVLPTVEAQSTVMFSPANTADELSGASKWYFRDAPNNTVEGNALGQQIVTDGHSKTAILVFNDAYGTNLRDATQKAIEEAGGSVVYGAKGKGQEFPSTETNFSGIVSDALATNPDSLVIIAFAQTYQILPALASANFDFKNAYFVDGNLNDYSKDANGKDTSSQPDLTGAKGATQGANPSEDLKNLLTGWYKKNEPNAKPITAFGYGAESYDATMIMALAAQRGGSSDPATIQENILPVTGSENGKVCKTYKDCLDLLKGGTKNIWFQGYSGIGPLNEDHDPSTGYISIYQYEGKSPSKFLQAVKG</sequence>
<feature type="region of interest" description="Disordered" evidence="3">
    <location>
        <begin position="307"/>
        <end position="331"/>
    </location>
</feature>
<dbReference type="PANTHER" id="PTHR30483:SF6">
    <property type="entry name" value="PERIPLASMIC BINDING PROTEIN OF ABC TRANSPORTER FOR NATURAL AMINO ACIDS"/>
    <property type="match status" value="1"/>
</dbReference>
<dbReference type="Gene3D" id="3.40.50.2300">
    <property type="match status" value="2"/>
</dbReference>
<feature type="domain" description="Leucine-binding protein" evidence="5">
    <location>
        <begin position="70"/>
        <end position="385"/>
    </location>
</feature>
<keyword evidence="7" id="KW-1185">Reference proteome</keyword>
<organism evidence="6 7">
    <name type="scientific">Amnibacterium endophyticum</name>
    <dbReference type="NCBI Taxonomy" id="2109337"/>
    <lineage>
        <taxon>Bacteria</taxon>
        <taxon>Bacillati</taxon>
        <taxon>Actinomycetota</taxon>
        <taxon>Actinomycetes</taxon>
        <taxon>Micrococcales</taxon>
        <taxon>Microbacteriaceae</taxon>
        <taxon>Amnibacterium</taxon>
    </lineage>
</organism>
<feature type="chain" id="PRO_5046479762" evidence="4">
    <location>
        <begin position="26"/>
        <end position="458"/>
    </location>
</feature>
<evidence type="ECO:0000256" key="3">
    <source>
        <dbReference type="SAM" id="MobiDB-lite"/>
    </source>
</evidence>
<dbReference type="PROSITE" id="PS51257">
    <property type="entry name" value="PROKAR_LIPOPROTEIN"/>
    <property type="match status" value="1"/>
</dbReference>
<dbReference type="SUPFAM" id="SSF53822">
    <property type="entry name" value="Periplasmic binding protein-like I"/>
    <property type="match status" value="1"/>
</dbReference>
<gene>
    <name evidence="6" type="ORF">ACFSBI_06060</name>
</gene>
<dbReference type="Proteomes" id="UP001597347">
    <property type="component" value="Unassembled WGS sequence"/>
</dbReference>
<comment type="similarity">
    <text evidence="1">Belongs to the leucine-binding protein family.</text>
</comment>
<dbReference type="PANTHER" id="PTHR30483">
    <property type="entry name" value="LEUCINE-SPECIFIC-BINDING PROTEIN"/>
    <property type="match status" value="1"/>
</dbReference>
<evidence type="ECO:0000259" key="5">
    <source>
        <dbReference type="Pfam" id="PF13458"/>
    </source>
</evidence>
<dbReference type="RefSeq" id="WP_377933054.1">
    <property type="nucleotide sequence ID" value="NZ_JBHUEA010000007.1"/>
</dbReference>
<dbReference type="EMBL" id="JBHUEA010000007">
    <property type="protein sequence ID" value="MFD1721109.1"/>
    <property type="molecule type" value="Genomic_DNA"/>
</dbReference>
<proteinExistence type="inferred from homology"/>
<evidence type="ECO:0000313" key="7">
    <source>
        <dbReference type="Proteomes" id="UP001597347"/>
    </source>
</evidence>
<evidence type="ECO:0000256" key="2">
    <source>
        <dbReference type="ARBA" id="ARBA00022729"/>
    </source>
</evidence>
<evidence type="ECO:0000256" key="4">
    <source>
        <dbReference type="SAM" id="SignalP"/>
    </source>
</evidence>